<name>Q705D6_9PAPI</name>
<evidence type="ECO:0000256" key="10">
    <source>
        <dbReference type="ARBA" id="ARBA00023159"/>
    </source>
</evidence>
<dbReference type="Pfam" id="PF00508">
    <property type="entry name" value="PPV_E2_N"/>
    <property type="match status" value="1"/>
</dbReference>
<comment type="PTM">
    <text evidence="12">Sumoylation plays a regulatory role in E2 transcriptional activity.</text>
</comment>
<dbReference type="InterPro" id="IPR042504">
    <property type="entry name" value="Regulatory_protein_E2_N_2"/>
</dbReference>
<comment type="subcellular location">
    <subcellularLocation>
        <location evidence="1 12">Host nucleus</location>
    </subcellularLocation>
</comment>
<keyword evidence="11 12" id="KW-0804">Transcription</keyword>
<dbReference type="SUPFAM" id="SSF54957">
    <property type="entry name" value="Viral DNA-binding domain"/>
    <property type="match status" value="1"/>
</dbReference>
<keyword evidence="12" id="KW-1017">Isopeptide bond</keyword>
<proteinExistence type="inferred from homology"/>
<sequence length="401" mass="45355">MESLVARFDALQEEILTHIESGNTTLESQIKYWENVRKENAIMHYARKQGLTKLGLQPLPSLLASEYNAKQAIQIQLTLLSLLKSPYASEPWTLPEVSAELINTPPQNVLKKGGYDVTVWFDDDRNNTMVYTNWTALYYQDANEIWHKVKGEVDYNGLFFTDHTGERAYFTLFSTDAERYSQTGLWTVHFKTQVISSSVVSSTNPSSFDFEEQLPGPSTSNTKTTKQTSPRGRGSQSRELQPSSTTSPEGKGLRVRRRRGQGESGSGTRETPSKRRRGGGGRGEKEFGSAPTPSEVGSRHRQVETKGLSRLGQLQADARDPPMIMLKGHANSLKCWRYRKLTSNSCGFLYMSTVWNWVGDSSENHSRMLIAFTSTDQRDYFVKHHFFPRQCTYTFGSLNSL</sequence>
<dbReference type="InterPro" id="IPR012677">
    <property type="entry name" value="Nucleotide-bd_a/b_plait_sf"/>
</dbReference>
<comment type="function">
    <text evidence="12">Plays a role in the initiation of viral DNA replication. A dimer of E2 interacts with a dimer of E1 in order to improve specificity of E1 DNA binding activity. Once the complex recognizes and binds DNA at specific sites, the E2 dimer is removed from DNA. E2 also regulates viral transcription through binding to the E2RE response element (5'-ACCNNNNNNGGT-3') present in multiple copies in the regulatory regions of the viral genome. Activates or represses transcription depending on E2RE's position with regards to proximal promoter elements including the TATA-box. Repression occurs by sterically hindering the assembly of the transcription initiation complex.</text>
</comment>
<dbReference type="GO" id="GO:0006275">
    <property type="term" value="P:regulation of DNA replication"/>
    <property type="evidence" value="ECO:0007669"/>
    <property type="project" value="UniProtKB-UniRule"/>
</dbReference>
<dbReference type="InterPro" id="IPR036050">
    <property type="entry name" value="Regulatory_protein_E2_N"/>
</dbReference>
<keyword evidence="9 12" id="KW-0238">DNA-binding</keyword>
<dbReference type="Pfam" id="PF00511">
    <property type="entry name" value="PPV_E2_C"/>
    <property type="match status" value="1"/>
</dbReference>
<keyword evidence="8 12" id="KW-0805">Transcription regulation</keyword>
<dbReference type="GO" id="GO:0039693">
    <property type="term" value="P:viral DNA genome replication"/>
    <property type="evidence" value="ECO:0007669"/>
    <property type="project" value="UniProtKB-UniRule"/>
</dbReference>
<accession>Q705D6</accession>
<evidence type="ECO:0000256" key="8">
    <source>
        <dbReference type="ARBA" id="ARBA00023015"/>
    </source>
</evidence>
<evidence type="ECO:0000259" key="15">
    <source>
        <dbReference type="Pfam" id="PF00511"/>
    </source>
</evidence>
<dbReference type="Gene3D" id="3.30.70.330">
    <property type="match status" value="1"/>
</dbReference>
<reference evidence="16 17" key="1">
    <citation type="submission" date="2004-01" db="EMBL/GenBank/DDBJ databases">
        <title>Comparison of histology and sequence relatedness of cutaneous HPV types associated with homogenous intracytoplasmic inclusion bodies.</title>
        <authorList>
            <person name="Egawa K."/>
            <person name="Cop R."/>
            <person name="de Villiers E.M."/>
        </authorList>
    </citation>
    <scope>NUCLEOTIDE SEQUENCE [LARGE SCALE GENOMIC DNA]</scope>
</reference>
<feature type="region of interest" description="Disordered" evidence="13">
    <location>
        <begin position="201"/>
        <end position="315"/>
    </location>
</feature>
<evidence type="ECO:0000256" key="11">
    <source>
        <dbReference type="ARBA" id="ARBA00023163"/>
    </source>
</evidence>
<dbReference type="GO" id="GO:0000166">
    <property type="term" value="F:nucleotide binding"/>
    <property type="evidence" value="ECO:0007669"/>
    <property type="project" value="UniProtKB-UniRule"/>
</dbReference>
<dbReference type="InterPro" id="IPR035975">
    <property type="entry name" value="E2/EBNA1_C_sf"/>
</dbReference>
<comment type="similarity">
    <text evidence="2">Belongs to the papillomaviridae E8^E2C protein family.</text>
</comment>
<gene>
    <name evidence="12 16" type="primary">E2</name>
</gene>
<dbReference type="InterPro" id="IPR042503">
    <property type="entry name" value="Regulatory_protein_E2_N_1"/>
</dbReference>
<feature type="domain" description="Papillomavirus E2 N-terminal" evidence="14">
    <location>
        <begin position="1"/>
        <end position="199"/>
    </location>
</feature>
<feature type="compositionally biased region" description="Low complexity" evidence="13">
    <location>
        <begin position="218"/>
        <end position="229"/>
    </location>
</feature>
<evidence type="ECO:0000256" key="5">
    <source>
        <dbReference type="ARBA" id="ARBA00022553"/>
    </source>
</evidence>
<evidence type="ECO:0000256" key="4">
    <source>
        <dbReference type="ARBA" id="ARBA00022518"/>
    </source>
</evidence>
<feature type="compositionally biased region" description="Polar residues" evidence="13">
    <location>
        <begin position="234"/>
        <end position="248"/>
    </location>
</feature>
<dbReference type="GO" id="GO:0006260">
    <property type="term" value="P:DNA replication"/>
    <property type="evidence" value="ECO:0007669"/>
    <property type="project" value="UniProtKB-KW"/>
</dbReference>
<comment type="subunit">
    <text evidence="12">Binds DNA as homodimer. Interacts with protein E1; this interaction greatly increases E1 DNA-binding activity. Interacts with protein L1; this interaction enhances E2-dependent replication and transcription activation. Interacts with protein L2; this interaction inhibits E2 transcriptional activity but not DNA replication function E2. Interacts with protein E7; this interaction inhibits E7 oncogenic activity. Interacts with host TAF1; this interaction modulates E2-dependent transcriptional regulation. Interacts with host BRD4; this interaction mediates E2 transcriptional activation function. Additionally, the interaction with host BRD4 on mitotic chromosomes mediates tethering of the viral genome. Interacts with host TOPBP1; this interaction is required for optimal viral DNA replication.</text>
</comment>
<evidence type="ECO:0000256" key="13">
    <source>
        <dbReference type="SAM" id="MobiDB-lite"/>
    </source>
</evidence>
<keyword evidence="12" id="KW-0832">Ubl conjugation</keyword>
<protein>
    <recommendedName>
        <fullName evidence="12">Regulatory protein E2</fullName>
    </recommendedName>
</protein>
<dbReference type="InterPro" id="IPR001866">
    <property type="entry name" value="PPV_E2_N"/>
</dbReference>
<dbReference type="GO" id="GO:0042025">
    <property type="term" value="C:host cell nucleus"/>
    <property type="evidence" value="ECO:0007669"/>
    <property type="project" value="UniProtKB-SubCell"/>
</dbReference>
<evidence type="ECO:0000259" key="14">
    <source>
        <dbReference type="Pfam" id="PF00508"/>
    </source>
</evidence>
<evidence type="ECO:0000256" key="9">
    <source>
        <dbReference type="ARBA" id="ARBA00023125"/>
    </source>
</evidence>
<evidence type="ECO:0000256" key="1">
    <source>
        <dbReference type="ARBA" id="ARBA00004147"/>
    </source>
</evidence>
<evidence type="ECO:0000256" key="12">
    <source>
        <dbReference type="HAMAP-Rule" id="MF_04001"/>
    </source>
</evidence>
<keyword evidence="6 12" id="KW-1048">Host nucleus</keyword>
<dbReference type="Proteomes" id="UP000247014">
    <property type="component" value="Segment"/>
</dbReference>
<keyword evidence="3 12" id="KW-0678">Repressor</keyword>
<dbReference type="HAMAP" id="MF_04001">
    <property type="entry name" value="PPV_E2"/>
    <property type="match status" value="1"/>
</dbReference>
<dbReference type="GO" id="GO:0006351">
    <property type="term" value="P:DNA-templated transcription"/>
    <property type="evidence" value="ECO:0007669"/>
    <property type="project" value="UniProtKB-UniRule"/>
</dbReference>
<keyword evidence="4 12" id="KW-0244">Early protein</keyword>
<organism evidence="16 17">
    <name type="scientific">Human papillomavirus 95</name>
    <dbReference type="NCBI Taxonomy" id="260716"/>
    <lineage>
        <taxon>Viruses</taxon>
        <taxon>Monodnaviria</taxon>
        <taxon>Shotokuvirae</taxon>
        <taxon>Cossaviricota</taxon>
        <taxon>Papovaviricetes</taxon>
        <taxon>Zurhausenvirales</taxon>
        <taxon>Papillomaviridae</taxon>
        <taxon>Firstpapillomavirinae</taxon>
        <taxon>Gammapapillomavirus</taxon>
        <taxon>Gammapapillomavirus 1</taxon>
    </lineage>
</organism>
<feature type="cross-link" description="Glycyl lysine isopeptide (Lys-Gly) (interchain with G-Cter in SUMO)" evidence="12">
    <location>
        <position position="327"/>
    </location>
</feature>
<comment type="similarity">
    <text evidence="12">Belongs to the papillomaviridae E2 protein family.</text>
</comment>
<dbReference type="InterPro" id="IPR033668">
    <property type="entry name" value="Reg_prot_E2"/>
</dbReference>
<comment type="caution">
    <text evidence="12">Lacks conserved residue(s) required for the propagation of feature annotation.</text>
</comment>
<feature type="domain" description="Papillomavirus E2 C-terminal" evidence="15">
    <location>
        <begin position="322"/>
        <end position="397"/>
    </location>
</feature>
<dbReference type="GO" id="GO:0003677">
    <property type="term" value="F:DNA binding"/>
    <property type="evidence" value="ECO:0007669"/>
    <property type="project" value="UniProtKB-UniRule"/>
</dbReference>
<evidence type="ECO:0000256" key="6">
    <source>
        <dbReference type="ARBA" id="ARBA00022562"/>
    </source>
</evidence>
<evidence type="ECO:0000256" key="2">
    <source>
        <dbReference type="ARBA" id="ARBA00007794"/>
    </source>
</evidence>
<dbReference type="GO" id="GO:0003700">
    <property type="term" value="F:DNA-binding transcription factor activity"/>
    <property type="evidence" value="ECO:0007669"/>
    <property type="project" value="UniProtKB-UniRule"/>
</dbReference>
<keyword evidence="7 12" id="KW-0235">DNA replication</keyword>
<evidence type="ECO:0000256" key="7">
    <source>
        <dbReference type="ARBA" id="ARBA00022705"/>
    </source>
</evidence>
<dbReference type="InterPro" id="IPR000427">
    <property type="entry name" value="Papillomavirus_E2_C"/>
</dbReference>
<dbReference type="Gene3D" id="2.170.200.10">
    <property type="entry name" value="Papillomavirus E2 early protein domain"/>
    <property type="match status" value="1"/>
</dbReference>
<dbReference type="EMBL" id="AJ620210">
    <property type="protein sequence ID" value="CAF05705.1"/>
    <property type="molecule type" value="Genomic_DNA"/>
</dbReference>
<feature type="region of interest" description="DNA-binding domain" evidence="12">
    <location>
        <begin position="320"/>
        <end position="401"/>
    </location>
</feature>
<dbReference type="SUPFAM" id="SSF51332">
    <property type="entry name" value="E2 regulatory, transactivation domain"/>
    <property type="match status" value="1"/>
</dbReference>
<evidence type="ECO:0000313" key="17">
    <source>
        <dbReference type="Proteomes" id="UP000247014"/>
    </source>
</evidence>
<evidence type="ECO:0000256" key="3">
    <source>
        <dbReference type="ARBA" id="ARBA00022491"/>
    </source>
</evidence>
<evidence type="ECO:0000313" key="16">
    <source>
        <dbReference type="EMBL" id="CAF05705.1"/>
    </source>
</evidence>
<keyword evidence="10 12" id="KW-0010">Activator</keyword>
<comment type="PTM">
    <text evidence="12">Phosphorylated.</text>
</comment>
<dbReference type="Gene3D" id="1.10.287.30">
    <property type="entry name" value="E2 (early) protein, N terminal domain, subdomain 1"/>
    <property type="match status" value="1"/>
</dbReference>
<keyword evidence="5 12" id="KW-0597">Phosphoprotein</keyword>